<dbReference type="Proteomes" id="UP001500280">
    <property type="component" value="Unassembled WGS sequence"/>
</dbReference>
<proteinExistence type="predicted"/>
<name>A0ABP4U1B3_9ACTN</name>
<reference evidence="2" key="1">
    <citation type="journal article" date="2019" name="Int. J. Syst. Evol. Microbiol.">
        <title>The Global Catalogue of Microorganisms (GCM) 10K type strain sequencing project: providing services to taxonomists for standard genome sequencing and annotation.</title>
        <authorList>
            <consortium name="The Broad Institute Genomics Platform"/>
            <consortium name="The Broad Institute Genome Sequencing Center for Infectious Disease"/>
            <person name="Wu L."/>
            <person name="Ma J."/>
        </authorList>
    </citation>
    <scope>NUCLEOTIDE SEQUENCE [LARGE SCALE GENOMIC DNA]</scope>
    <source>
        <strain evidence="2">JCM 14307</strain>
    </source>
</reference>
<dbReference type="RefSeq" id="WP_344156315.1">
    <property type="nucleotide sequence ID" value="NZ_BAAANF010000017.1"/>
</dbReference>
<comment type="caution">
    <text evidence="1">The sequence shown here is derived from an EMBL/GenBank/DDBJ whole genome shotgun (WGS) entry which is preliminary data.</text>
</comment>
<gene>
    <name evidence="1" type="ORF">GCM10009745_48880</name>
</gene>
<sequence>MAEIEWDRVREFTLGTVARPATRKRNRIEWGPKAIRVPQGGKHERVFTPCAYVASNGRLSLDPENEQVLCSVAETAENSFEVRDQNAELIGTITRVPSGKPLLRPTWRIDQPGRPEIVGRTEWLSGQPKELAAKAAGRLFTGVLDAVFSAGAEGGDQVTKDRVLEWRADDEVVMLSEGSKSVTVTADWLDRRLLFAYALIAD</sequence>
<evidence type="ECO:0000313" key="2">
    <source>
        <dbReference type="Proteomes" id="UP001500280"/>
    </source>
</evidence>
<keyword evidence="2" id="KW-1185">Reference proteome</keyword>
<dbReference type="EMBL" id="BAAANF010000017">
    <property type="protein sequence ID" value="GAA1696945.1"/>
    <property type="molecule type" value="Genomic_DNA"/>
</dbReference>
<protein>
    <submittedName>
        <fullName evidence="1">Uncharacterized protein</fullName>
    </submittedName>
</protein>
<organism evidence="1 2">
    <name type="scientific">Kribbella yunnanensis</name>
    <dbReference type="NCBI Taxonomy" id="190194"/>
    <lineage>
        <taxon>Bacteria</taxon>
        <taxon>Bacillati</taxon>
        <taxon>Actinomycetota</taxon>
        <taxon>Actinomycetes</taxon>
        <taxon>Propionibacteriales</taxon>
        <taxon>Kribbellaceae</taxon>
        <taxon>Kribbella</taxon>
    </lineage>
</organism>
<evidence type="ECO:0000313" key="1">
    <source>
        <dbReference type="EMBL" id="GAA1696945.1"/>
    </source>
</evidence>
<accession>A0ABP4U1B3</accession>